<feature type="compositionally biased region" description="Low complexity" evidence="11">
    <location>
        <begin position="1011"/>
        <end position="1021"/>
    </location>
</feature>
<comment type="caution">
    <text evidence="17">The sequence shown here is derived from an EMBL/GenBank/DDBJ whole genome shotgun (WGS) entry which is preliminary data.</text>
</comment>
<feature type="transmembrane region" description="Helical" evidence="12">
    <location>
        <begin position="630"/>
        <end position="653"/>
    </location>
</feature>
<dbReference type="Gene3D" id="2.60.120.740">
    <property type="match status" value="1"/>
</dbReference>
<dbReference type="Pfam" id="PF02140">
    <property type="entry name" value="SUEL_Lectin"/>
    <property type="match status" value="1"/>
</dbReference>
<dbReference type="SMART" id="SM00008">
    <property type="entry name" value="HormR"/>
    <property type="match status" value="1"/>
</dbReference>
<feature type="compositionally biased region" description="Acidic residues" evidence="11">
    <location>
        <begin position="1304"/>
        <end position="1327"/>
    </location>
</feature>
<keyword evidence="6 12" id="KW-1133">Transmembrane helix</keyword>
<evidence type="ECO:0000256" key="3">
    <source>
        <dbReference type="ARBA" id="ARBA00022692"/>
    </source>
</evidence>
<keyword evidence="4 13" id="KW-0732">Signal</keyword>
<evidence type="ECO:0000256" key="4">
    <source>
        <dbReference type="ARBA" id="ARBA00022729"/>
    </source>
</evidence>
<evidence type="ECO:0000259" key="16">
    <source>
        <dbReference type="PROSITE" id="PS50261"/>
    </source>
</evidence>
<feature type="transmembrane region" description="Helical" evidence="12">
    <location>
        <begin position="869"/>
        <end position="895"/>
    </location>
</feature>
<feature type="transmembrane region" description="Helical" evidence="12">
    <location>
        <begin position="797"/>
        <end position="823"/>
    </location>
</feature>
<evidence type="ECO:0008006" key="19">
    <source>
        <dbReference type="Google" id="ProtNLM"/>
    </source>
</evidence>
<evidence type="ECO:0000256" key="10">
    <source>
        <dbReference type="ARBA" id="ARBA00023224"/>
    </source>
</evidence>
<feature type="compositionally biased region" description="Polar residues" evidence="11">
    <location>
        <begin position="1075"/>
        <end position="1096"/>
    </location>
</feature>
<name>A0ABD2KFW6_9BILA</name>
<dbReference type="Pfam" id="PF00002">
    <property type="entry name" value="7tm_2"/>
    <property type="match status" value="1"/>
</dbReference>
<evidence type="ECO:0000256" key="2">
    <source>
        <dbReference type="ARBA" id="ARBA00010933"/>
    </source>
</evidence>
<evidence type="ECO:0000259" key="14">
    <source>
        <dbReference type="PROSITE" id="PS50227"/>
    </source>
</evidence>
<sequence length="1337" mass="149518">MLRYSAFLFGILFCIMSSICPPIWSNEINRTIVVCEGGLASLHCPAQHGIVIHEANFGRFTLLECNPNRLTNITDQCANNRTKELMQASCQRKQACLVKASVEVFGDKCPGDSKYLETTYQCVPAKVTTTTTTTTVSTIALIAENSTENVPKIAAGYGIVMPNGHNNDKIVLGCPALHEHELSWPMTAYGQTAQVACPPGTYGHAEWHCSAKTKRWNMEEGPNLAKCTSEWARDLRREHKDDETGSATSQERRDTLLDTLRDIYAKVRQAERLYGGDVKVVAKLLADVAEKERKQAFGKEMLERPHQQEKRTNVQQHMQELVRLIIETTGHLLRSNQRSAWIDLNIVQRRELANQLLHTVPQALSLMLPLLGWSKSGSSETVLAEPTLKCEVTQAKIYDIVPFPSMSLYRQDFDTVQLPRQALQVYDHDLANVFYMAWDHSMGNFLLGTTDEENNNGITVEYRHHHYHVHQHHNIKRHRPVQTHAIARLVGFAVVPLNGRLFGPRHHPLLHQPILIIFQNDHPALILRHRKIIGEPRCVWWDPESTRFVDTTTELQHPEPMLSANLPYTSAANADGGCTLQERNRTHTVCKCWRMNTHVTVVADFEDRGNAAAFDAWDGKLPFSSPYVYALFRLGALIASICLLISLLITFLIRPSRSKGELIKFGVFPGHPSWHRCHITVHLLLIQLILLNTFYAIQQYQFFCTSIALLLQYFVLASLCWTLLDAWQLRNTALHLHDNTIDTISSNSLLKHISLYLFGYGFPLLLIVVTFFMQNLHKIVPSQPQPLSEFCWLNLDLFGIYTFVGPVSLLLSATVFCLAHTFFAMNSSRNTKSCSSDAYPYAATTTNGIKMQHKQREQRRQRVHLRQRVHWACTRCALTCTACSAAVCWAYFVAIELQDGTNDDAATSAFVANSALALSLLNTALGVQLLAEIVVDKMTRAHYRRWRLDGAGFGPISAFFTAIIDKICCCGTFILKKNSQNGIGAEFPQLKFAFSPSGAVLLENVNGCGPNSSANSSSSSGRNGGTTSACSEVSTTELPASSSGDTALLGHQNLPPPPPPAALLQLYHEHKRMNSGASSTNPKNNDQTSPENTNYDYATIPYDDLSSHSTQPSAFHGYRMHQPAQSPMYGMTPRQQLPHKLLYAGGNYSARGYLGNSYGGHSPYTYTPQIVRMQQNNQVQLIHPDLPIQPDGINYPHHFHHRRVPPVDEHHHQPMVMVMDMPTGQMDPNSVFHSQIPPPPSAPGFYAPNSSAVHFRHSSPFYGGNPSIAQPSARSSISNGGGTLVLKMDLSRPEPVFSERIDSLEEDGEEEEEQQDGSEEDEEEEDDHQQADEDGRN</sequence>
<dbReference type="PANTHER" id="PTHR12011:SF347">
    <property type="entry name" value="FI21270P1-RELATED"/>
    <property type="match status" value="1"/>
</dbReference>
<keyword evidence="9" id="KW-0675">Receptor</keyword>
<dbReference type="PROSITE" id="PS50228">
    <property type="entry name" value="SUEL_LECTIN"/>
    <property type="match status" value="1"/>
</dbReference>
<feature type="compositionally biased region" description="Basic and acidic residues" evidence="11">
    <location>
        <begin position="1328"/>
        <end position="1337"/>
    </location>
</feature>
<keyword evidence="5" id="KW-0430">Lectin</keyword>
<dbReference type="EMBL" id="JBICBT010000775">
    <property type="protein sequence ID" value="KAL3101603.1"/>
    <property type="molecule type" value="Genomic_DNA"/>
</dbReference>
<dbReference type="PROSITE" id="PS50261">
    <property type="entry name" value="G_PROTEIN_RECEP_F2_4"/>
    <property type="match status" value="1"/>
</dbReference>
<dbReference type="Pfam" id="PF02793">
    <property type="entry name" value="HRM"/>
    <property type="match status" value="1"/>
</dbReference>
<evidence type="ECO:0000256" key="11">
    <source>
        <dbReference type="SAM" id="MobiDB-lite"/>
    </source>
</evidence>
<dbReference type="InterPro" id="IPR036445">
    <property type="entry name" value="GPCR_2_extracell_dom_sf"/>
</dbReference>
<comment type="similarity">
    <text evidence="2">Belongs to the G-protein coupled receptor 2 family. LN-TM7 subfamily.</text>
</comment>
<dbReference type="Proteomes" id="UP001620626">
    <property type="component" value="Unassembled WGS sequence"/>
</dbReference>
<dbReference type="InterPro" id="IPR017981">
    <property type="entry name" value="GPCR_2-like_7TM"/>
</dbReference>
<dbReference type="InterPro" id="IPR000832">
    <property type="entry name" value="GPCR_2_secretin-like"/>
</dbReference>
<feature type="transmembrane region" description="Helical" evidence="12">
    <location>
        <begin position="915"/>
        <end position="935"/>
    </location>
</feature>
<evidence type="ECO:0000313" key="18">
    <source>
        <dbReference type="Proteomes" id="UP001620626"/>
    </source>
</evidence>
<evidence type="ECO:0000256" key="13">
    <source>
        <dbReference type="SAM" id="SignalP"/>
    </source>
</evidence>
<feature type="domain" description="G-protein coupled receptors family 2 profile 1" evidence="14">
    <location>
        <begin position="172"/>
        <end position="231"/>
    </location>
</feature>
<dbReference type="Gene3D" id="2.60.220.50">
    <property type="match status" value="1"/>
</dbReference>
<dbReference type="InterPro" id="IPR001879">
    <property type="entry name" value="GPCR_2_extracellular_dom"/>
</dbReference>
<feature type="region of interest" description="Disordered" evidence="11">
    <location>
        <begin position="1011"/>
        <end position="1097"/>
    </location>
</feature>
<evidence type="ECO:0000256" key="7">
    <source>
        <dbReference type="ARBA" id="ARBA00023040"/>
    </source>
</evidence>
<accession>A0ABD2KFW6</accession>
<feature type="transmembrane region" description="Helical" evidence="12">
    <location>
        <begin position="755"/>
        <end position="777"/>
    </location>
</feature>
<dbReference type="GO" id="GO:0004930">
    <property type="term" value="F:G protein-coupled receptor activity"/>
    <property type="evidence" value="ECO:0007669"/>
    <property type="project" value="UniProtKB-KW"/>
</dbReference>
<gene>
    <name evidence="17" type="ORF">niasHT_023123</name>
</gene>
<dbReference type="PANTHER" id="PTHR12011">
    <property type="entry name" value="ADHESION G-PROTEIN COUPLED RECEPTOR"/>
    <property type="match status" value="1"/>
</dbReference>
<evidence type="ECO:0000259" key="15">
    <source>
        <dbReference type="PROSITE" id="PS50228"/>
    </source>
</evidence>
<dbReference type="InterPro" id="IPR000922">
    <property type="entry name" value="Lectin_gal-bd_dom"/>
</dbReference>
<dbReference type="InterPro" id="IPR046338">
    <property type="entry name" value="GAIN_dom_sf"/>
</dbReference>
<dbReference type="Gene3D" id="1.20.1070.10">
    <property type="entry name" value="Rhodopsin 7-helix transmembrane proteins"/>
    <property type="match status" value="1"/>
</dbReference>
<proteinExistence type="inferred from homology"/>
<protein>
    <recommendedName>
        <fullName evidence="19">Latrophilin Cirl</fullName>
    </recommendedName>
</protein>
<dbReference type="GO" id="GO:0016020">
    <property type="term" value="C:membrane"/>
    <property type="evidence" value="ECO:0007669"/>
    <property type="project" value="UniProtKB-SubCell"/>
</dbReference>
<organism evidence="17 18">
    <name type="scientific">Heterodera trifolii</name>
    <dbReference type="NCBI Taxonomy" id="157864"/>
    <lineage>
        <taxon>Eukaryota</taxon>
        <taxon>Metazoa</taxon>
        <taxon>Ecdysozoa</taxon>
        <taxon>Nematoda</taxon>
        <taxon>Chromadorea</taxon>
        <taxon>Rhabditida</taxon>
        <taxon>Tylenchina</taxon>
        <taxon>Tylenchomorpha</taxon>
        <taxon>Tylenchoidea</taxon>
        <taxon>Heteroderidae</taxon>
        <taxon>Heteroderinae</taxon>
        <taxon>Heterodera</taxon>
    </lineage>
</organism>
<comment type="subcellular location">
    <subcellularLocation>
        <location evidence="1">Membrane</location>
        <topology evidence="1">Multi-pass membrane protein</topology>
    </subcellularLocation>
</comment>
<keyword evidence="10" id="KW-0807">Transducer</keyword>
<dbReference type="InterPro" id="IPR043159">
    <property type="entry name" value="Lectin_gal-bd_sf"/>
</dbReference>
<evidence type="ECO:0000313" key="17">
    <source>
        <dbReference type="EMBL" id="KAL3101603.1"/>
    </source>
</evidence>
<feature type="compositionally biased region" description="Basic and acidic residues" evidence="11">
    <location>
        <begin position="1289"/>
        <end position="1303"/>
    </location>
</feature>
<reference evidence="17 18" key="1">
    <citation type="submission" date="2024-10" db="EMBL/GenBank/DDBJ databases">
        <authorList>
            <person name="Kim D."/>
        </authorList>
    </citation>
    <scope>NUCLEOTIDE SEQUENCE [LARGE SCALE GENOMIC DNA]</scope>
    <source>
        <strain evidence="17">BH-2024</strain>
    </source>
</reference>
<keyword evidence="3 12" id="KW-0812">Transmembrane</keyword>
<feature type="signal peptide" evidence="13">
    <location>
        <begin position="1"/>
        <end position="25"/>
    </location>
</feature>
<evidence type="ECO:0000256" key="9">
    <source>
        <dbReference type="ARBA" id="ARBA00023170"/>
    </source>
</evidence>
<keyword evidence="18" id="KW-1185">Reference proteome</keyword>
<dbReference type="Pfam" id="PF16489">
    <property type="entry name" value="GAIN"/>
    <property type="match status" value="1"/>
</dbReference>
<evidence type="ECO:0000256" key="8">
    <source>
        <dbReference type="ARBA" id="ARBA00023136"/>
    </source>
</evidence>
<feature type="transmembrane region" description="Helical" evidence="12">
    <location>
        <begin position="700"/>
        <end position="724"/>
    </location>
</feature>
<dbReference type="CDD" id="cd22823">
    <property type="entry name" value="Gal_Rha_Lectin"/>
    <property type="match status" value="1"/>
</dbReference>
<feature type="chain" id="PRO_5044823717" description="Latrophilin Cirl" evidence="13">
    <location>
        <begin position="26"/>
        <end position="1337"/>
    </location>
</feature>
<dbReference type="InterPro" id="IPR032471">
    <property type="entry name" value="AGRL2-4_GAIN_subdom_A"/>
</dbReference>
<evidence type="ECO:0000256" key="1">
    <source>
        <dbReference type="ARBA" id="ARBA00004141"/>
    </source>
</evidence>
<feature type="region of interest" description="Disordered" evidence="11">
    <location>
        <begin position="1288"/>
        <end position="1337"/>
    </location>
</feature>
<dbReference type="Gene3D" id="4.10.1240.10">
    <property type="entry name" value="GPCR, family 2, extracellular hormone receptor domain"/>
    <property type="match status" value="1"/>
</dbReference>
<keyword evidence="7" id="KW-0297">G-protein coupled receptor</keyword>
<evidence type="ECO:0000256" key="6">
    <source>
        <dbReference type="ARBA" id="ARBA00022989"/>
    </source>
</evidence>
<feature type="compositionally biased region" description="Polar residues" evidence="11">
    <location>
        <begin position="1026"/>
        <end position="1045"/>
    </location>
</feature>
<dbReference type="FunFam" id="2.60.120.740:FF:000001">
    <property type="entry name" value="Adhesion G protein-coupled receptor L2"/>
    <property type="match status" value="1"/>
</dbReference>
<evidence type="ECO:0000256" key="12">
    <source>
        <dbReference type="SAM" id="Phobius"/>
    </source>
</evidence>
<keyword evidence="8 12" id="KW-0472">Membrane</keyword>
<dbReference type="Gene3D" id="1.25.40.610">
    <property type="match status" value="1"/>
</dbReference>
<dbReference type="PROSITE" id="PS50227">
    <property type="entry name" value="G_PROTEIN_RECEP_F2_3"/>
    <property type="match status" value="1"/>
</dbReference>
<feature type="transmembrane region" description="Helical" evidence="12">
    <location>
        <begin position="674"/>
        <end position="694"/>
    </location>
</feature>
<dbReference type="GO" id="GO:0030246">
    <property type="term" value="F:carbohydrate binding"/>
    <property type="evidence" value="ECO:0007669"/>
    <property type="project" value="UniProtKB-KW"/>
</dbReference>
<evidence type="ECO:0000256" key="5">
    <source>
        <dbReference type="ARBA" id="ARBA00022734"/>
    </source>
</evidence>
<feature type="domain" description="G-protein coupled receptors family 2 profile 2" evidence="16">
    <location>
        <begin position="628"/>
        <end position="830"/>
    </location>
</feature>
<feature type="domain" description="SUEL-type lectin" evidence="15">
    <location>
        <begin position="34"/>
        <end position="123"/>
    </location>
</feature>